<feature type="chain" id="PRO_5036087643" evidence="1">
    <location>
        <begin position="25"/>
        <end position="505"/>
    </location>
</feature>
<dbReference type="EMBL" id="CAACYH010000004">
    <property type="protein sequence ID" value="VFB13342.1"/>
    <property type="molecule type" value="Genomic_DNA"/>
</dbReference>
<dbReference type="SUPFAM" id="SSF48452">
    <property type="entry name" value="TPR-like"/>
    <property type="match status" value="1"/>
</dbReference>
<feature type="signal peptide" evidence="1">
    <location>
        <begin position="1"/>
        <end position="24"/>
    </location>
</feature>
<dbReference type="Proteomes" id="UP000279562">
    <property type="component" value="Unassembled WGS sequence"/>
</dbReference>
<dbReference type="Pfam" id="PF12771">
    <property type="entry name" value="SusD-like_2"/>
    <property type="match status" value="1"/>
</dbReference>
<sequence length="505" mass="57175">MKTIYKALIGIVLASGLLSSCSNFDELNTNPDSPTTVTPTMLATKLILGTATPSYSKAFFHSSFLMKELAWGEGPSDYHYNKMGRSSFSGYTRLINGVKMVELAQGQNVKAYQALNKFVKAFTIYYISMEMGDVPYSDALQGEAGNVTPRYDTQKQVMMQVLDDLEEAYDLFGQADNFTGDPILKGNTEKWQKVVASFELKVLMSLSRVAGDADLKVKERFARVVSGKKILASNEDNYQLVFSDKKGQRYPIFKDDFNWYMYPILSTTIVDVMKKNRDYRLFYIAEPAEAKIKEGLSPADWEAYLGVNPSLTFDLITKSYSTGSYCNLNLRYKDNPAGEPFITIGYADQCFILAEAAVRGWISGSADAYYKKGIEAGMRFIAGCTDAKYAHGRVITDEVIADFLQNPDIQLNQGAEGGIEMILTQRYLTGFMHAPWNSYYEYRRTGYPKLPINPETSLNEIKDELPLRWMYPESESQYNKANLQEALQRQFNGTDDWNKKMWILQ</sequence>
<evidence type="ECO:0000256" key="1">
    <source>
        <dbReference type="SAM" id="SignalP"/>
    </source>
</evidence>
<evidence type="ECO:0000313" key="5">
    <source>
        <dbReference type="Proteomes" id="UP000396835"/>
    </source>
</evidence>
<dbReference type="InterPro" id="IPR041662">
    <property type="entry name" value="SusD-like_2"/>
</dbReference>
<reference evidence="3 5" key="2">
    <citation type="submission" date="2019-02" db="EMBL/GenBank/DDBJ databases">
        <authorList>
            <consortium name="Pathogen Informatics"/>
        </authorList>
    </citation>
    <scope>NUCLEOTIDE SEQUENCE [LARGE SCALE GENOMIC DNA]</scope>
    <source>
        <strain evidence="3 5">3012STDY7078512</strain>
    </source>
</reference>
<dbReference type="RefSeq" id="WP_125239113.1">
    <property type="nucleotide sequence ID" value="NZ_CAACYH010000004.1"/>
</dbReference>
<accession>A0A3P2A8R0</accession>
<dbReference type="InterPro" id="IPR011990">
    <property type="entry name" value="TPR-like_helical_dom_sf"/>
</dbReference>
<name>A0A3P2A8R0_9BACE</name>
<evidence type="ECO:0000313" key="2">
    <source>
        <dbReference type="EMBL" id="RRD91385.1"/>
    </source>
</evidence>
<dbReference type="EMBL" id="RQYF01000026">
    <property type="protein sequence ID" value="RRD91385.1"/>
    <property type="molecule type" value="Genomic_DNA"/>
</dbReference>
<dbReference type="PROSITE" id="PS51257">
    <property type="entry name" value="PROKAR_LIPOPROTEIN"/>
    <property type="match status" value="1"/>
</dbReference>
<evidence type="ECO:0000313" key="3">
    <source>
        <dbReference type="EMBL" id="VFB13342.1"/>
    </source>
</evidence>
<keyword evidence="4" id="KW-1185">Reference proteome</keyword>
<dbReference type="Gene3D" id="1.25.40.390">
    <property type="match status" value="1"/>
</dbReference>
<gene>
    <name evidence="2" type="ORF">EII33_07145</name>
    <name evidence="3" type="ORF">NCTC7812_00865</name>
</gene>
<keyword evidence="1" id="KW-0732">Signal</keyword>
<dbReference type="OrthoDB" id="1109828at2"/>
<keyword evidence="2" id="KW-0449">Lipoprotein</keyword>
<protein>
    <submittedName>
        <fullName evidence="2 3">Lipoprotein</fullName>
    </submittedName>
</protein>
<reference evidence="2 4" key="1">
    <citation type="submission" date="2018-11" db="EMBL/GenBank/DDBJ databases">
        <title>Genomes From Bacteria Associated with the Canine Oral Cavity: a Test Case for Automated Genome-Based Taxonomic Assignment.</title>
        <authorList>
            <person name="Coil D.A."/>
            <person name="Jospin G."/>
            <person name="Darling A.E."/>
            <person name="Wallis C."/>
            <person name="Davis I.J."/>
            <person name="Harris S."/>
            <person name="Eisen J.A."/>
            <person name="Holcombe L.J."/>
            <person name="O'Flynn C."/>
        </authorList>
    </citation>
    <scope>NUCLEOTIDE SEQUENCE [LARGE SCALE GENOMIC DNA]</scope>
    <source>
        <strain evidence="2 4">OH1047_COT-310</strain>
    </source>
</reference>
<dbReference type="AlphaFoldDB" id="A0A3P2A8R0"/>
<organism evidence="2 4">
    <name type="scientific">Prevotella heparinolytica</name>
    <dbReference type="NCBI Taxonomy" id="28113"/>
    <lineage>
        <taxon>Bacteria</taxon>
        <taxon>Pseudomonadati</taxon>
        <taxon>Bacteroidota</taxon>
        <taxon>Bacteroidia</taxon>
        <taxon>Bacteroidales</taxon>
        <taxon>Bacteroidaceae</taxon>
        <taxon>Bacteroides</taxon>
    </lineage>
</organism>
<proteinExistence type="predicted"/>
<dbReference type="Proteomes" id="UP000396835">
    <property type="component" value="Unassembled WGS sequence"/>
</dbReference>
<evidence type="ECO:0000313" key="4">
    <source>
        <dbReference type="Proteomes" id="UP000279562"/>
    </source>
</evidence>